<proteinExistence type="predicted"/>
<feature type="compositionally biased region" description="Basic and acidic residues" evidence="1">
    <location>
        <begin position="19"/>
        <end position="43"/>
    </location>
</feature>
<organism evidence="2 3">
    <name type="scientific">Bimuria novae-zelandiae CBS 107.79</name>
    <dbReference type="NCBI Taxonomy" id="1447943"/>
    <lineage>
        <taxon>Eukaryota</taxon>
        <taxon>Fungi</taxon>
        <taxon>Dikarya</taxon>
        <taxon>Ascomycota</taxon>
        <taxon>Pezizomycotina</taxon>
        <taxon>Dothideomycetes</taxon>
        <taxon>Pleosporomycetidae</taxon>
        <taxon>Pleosporales</taxon>
        <taxon>Massarineae</taxon>
        <taxon>Didymosphaeriaceae</taxon>
        <taxon>Bimuria</taxon>
    </lineage>
</organism>
<evidence type="ECO:0000313" key="3">
    <source>
        <dbReference type="Proteomes" id="UP000800036"/>
    </source>
</evidence>
<sequence length="208" mass="22990">MDGGLMVATSALGTGSRLPQDRLRTARGDAVEHDRLRAGERARRTSWRAGGFGHLGGAGRGGADDEAEERRLGRAGDGHVLDRQRCRRRLMSDYLDGRRVECNDVESAGCDRCGEGARGWQDAQREASAEWQQVREVLDEVREGCVVGWMIGDDVEKGEWQRHKVMHCTAHAGVTRHGAGRVSTGYPGRRRRSQLSTLLGQSEVLRDE</sequence>
<dbReference type="OrthoDB" id="2608216at2759"/>
<dbReference type="EMBL" id="ML976681">
    <property type="protein sequence ID" value="KAF1973258.1"/>
    <property type="molecule type" value="Genomic_DNA"/>
</dbReference>
<name>A0A6A5V8T5_9PLEO</name>
<feature type="region of interest" description="Disordered" evidence="1">
    <location>
        <begin position="178"/>
        <end position="208"/>
    </location>
</feature>
<protein>
    <submittedName>
        <fullName evidence="2">Uncharacterized protein</fullName>
    </submittedName>
</protein>
<feature type="compositionally biased region" description="Gly residues" evidence="1">
    <location>
        <begin position="50"/>
        <end position="61"/>
    </location>
</feature>
<accession>A0A6A5V8T5</accession>
<dbReference type="Proteomes" id="UP000800036">
    <property type="component" value="Unassembled WGS sequence"/>
</dbReference>
<keyword evidence="3" id="KW-1185">Reference proteome</keyword>
<feature type="region of interest" description="Disordered" evidence="1">
    <location>
        <begin position="1"/>
        <end position="71"/>
    </location>
</feature>
<dbReference type="AlphaFoldDB" id="A0A6A5V8T5"/>
<evidence type="ECO:0000256" key="1">
    <source>
        <dbReference type="SAM" id="MobiDB-lite"/>
    </source>
</evidence>
<gene>
    <name evidence="2" type="ORF">BU23DRAFT_133979</name>
</gene>
<evidence type="ECO:0000313" key="2">
    <source>
        <dbReference type="EMBL" id="KAF1973258.1"/>
    </source>
</evidence>
<reference evidence="2" key="1">
    <citation type="journal article" date="2020" name="Stud. Mycol.">
        <title>101 Dothideomycetes genomes: a test case for predicting lifestyles and emergence of pathogens.</title>
        <authorList>
            <person name="Haridas S."/>
            <person name="Albert R."/>
            <person name="Binder M."/>
            <person name="Bloem J."/>
            <person name="Labutti K."/>
            <person name="Salamov A."/>
            <person name="Andreopoulos B."/>
            <person name="Baker S."/>
            <person name="Barry K."/>
            <person name="Bills G."/>
            <person name="Bluhm B."/>
            <person name="Cannon C."/>
            <person name="Castanera R."/>
            <person name="Culley D."/>
            <person name="Daum C."/>
            <person name="Ezra D."/>
            <person name="Gonzalez J."/>
            <person name="Henrissat B."/>
            <person name="Kuo A."/>
            <person name="Liang C."/>
            <person name="Lipzen A."/>
            <person name="Lutzoni F."/>
            <person name="Magnuson J."/>
            <person name="Mondo S."/>
            <person name="Nolan M."/>
            <person name="Ohm R."/>
            <person name="Pangilinan J."/>
            <person name="Park H.-J."/>
            <person name="Ramirez L."/>
            <person name="Alfaro M."/>
            <person name="Sun H."/>
            <person name="Tritt A."/>
            <person name="Yoshinaga Y."/>
            <person name="Zwiers L.-H."/>
            <person name="Turgeon B."/>
            <person name="Goodwin S."/>
            <person name="Spatafora J."/>
            <person name="Crous P."/>
            <person name="Grigoriev I."/>
        </authorList>
    </citation>
    <scope>NUCLEOTIDE SEQUENCE</scope>
    <source>
        <strain evidence="2">CBS 107.79</strain>
    </source>
</reference>